<dbReference type="Ensembl" id="ENSEBUT00000010928.1">
    <property type="protein sequence ID" value="ENSEBUP00000010381.1"/>
    <property type="gene ID" value="ENSEBUG00000006684.1"/>
</dbReference>
<proteinExistence type="predicted"/>
<keyword evidence="5" id="KW-0347">Helicase</keyword>
<dbReference type="GO" id="GO:0016787">
    <property type="term" value="F:hydrolase activity"/>
    <property type="evidence" value="ECO:0007669"/>
    <property type="project" value="UniProtKB-KW"/>
</dbReference>
<organism evidence="8 9">
    <name type="scientific">Eptatretus burgeri</name>
    <name type="common">Inshore hagfish</name>
    <dbReference type="NCBI Taxonomy" id="7764"/>
    <lineage>
        <taxon>Eukaryota</taxon>
        <taxon>Metazoa</taxon>
        <taxon>Chordata</taxon>
        <taxon>Craniata</taxon>
        <taxon>Vertebrata</taxon>
        <taxon>Cyclostomata</taxon>
        <taxon>Myxini</taxon>
        <taxon>Myxiniformes</taxon>
        <taxon>Myxinidae</taxon>
        <taxon>Eptatretinae</taxon>
        <taxon>Eptatretus</taxon>
    </lineage>
</organism>
<dbReference type="Gene3D" id="3.40.50.300">
    <property type="entry name" value="P-loop containing nucleotide triphosphate hydrolases"/>
    <property type="match status" value="2"/>
</dbReference>
<name>A0A8C4Q5K0_EPTBU</name>
<reference evidence="8" key="2">
    <citation type="submission" date="2025-09" db="UniProtKB">
        <authorList>
            <consortium name="Ensembl"/>
        </authorList>
    </citation>
    <scope>IDENTIFICATION</scope>
</reference>
<keyword evidence="2" id="KW-0677">Repeat</keyword>
<dbReference type="Proteomes" id="UP000694388">
    <property type="component" value="Unplaced"/>
</dbReference>
<dbReference type="EC" id="3.6.4.13" evidence="1"/>
<evidence type="ECO:0000256" key="7">
    <source>
        <dbReference type="ARBA" id="ARBA00047984"/>
    </source>
</evidence>
<keyword evidence="9" id="KW-1185">Reference proteome</keyword>
<dbReference type="SUPFAM" id="SSF52540">
    <property type="entry name" value="P-loop containing nucleoside triphosphate hydrolases"/>
    <property type="match status" value="2"/>
</dbReference>
<evidence type="ECO:0000256" key="1">
    <source>
        <dbReference type="ARBA" id="ARBA00012552"/>
    </source>
</evidence>
<keyword evidence="6" id="KW-0067">ATP-binding</keyword>
<protein>
    <recommendedName>
        <fullName evidence="1">RNA helicase</fullName>
        <ecNumber evidence="1">3.6.4.13</ecNumber>
    </recommendedName>
</protein>
<accession>A0A8C4Q5K0</accession>
<evidence type="ECO:0000256" key="5">
    <source>
        <dbReference type="ARBA" id="ARBA00022806"/>
    </source>
</evidence>
<sequence length="415" mass="45676">MIRNGFLKPNDFLAQCWTAVLAGIDLLAVSANCSNDTSSFLPPLLTWLVNPAAYAALPGGNGPLAAVVCAGWATASRVHSQLLLLLESLSGVRVLLLSLATGRNPEQLALLFEGVEVVVCSVDVLEDLSRCGHVPLSRLCHLVFFEACNLLARLPQQMEMVVSSFERVVSLREARGVHAPHQCILLAQQWTPALADLTKRLCVHEPYMVFADWLQAALYGGVSLDVHICHEEKRSEELRQFITSQDQQVQINGLIFANDNLQARQLHEELCSFDLPCLLALEPEEQQQAQLQWASEHNSSMIMIVTDDSSLRLDVSNATMVIHYTFPDSFNVLSQRLACLRDNFDSMIPRNDRIGKAKPSSLLLLSEECMAKAVGLLSHLVLAGITLPNSLQQLISAGSATHSEDRKHRPLCTNA</sequence>
<dbReference type="InterPro" id="IPR027417">
    <property type="entry name" value="P-loop_NTPase"/>
</dbReference>
<reference evidence="8" key="1">
    <citation type="submission" date="2025-08" db="UniProtKB">
        <authorList>
            <consortium name="Ensembl"/>
        </authorList>
    </citation>
    <scope>IDENTIFICATION</scope>
</reference>
<dbReference type="PANTHER" id="PTHR22655:SF2">
    <property type="entry name" value="ATP-DEPENDENT RNA HELICASE TDRD12-RELATED"/>
    <property type="match status" value="1"/>
</dbReference>
<keyword evidence="3" id="KW-0547">Nucleotide-binding</keyword>
<dbReference type="PANTHER" id="PTHR22655">
    <property type="entry name" value="ATP-DEPENDENT RNA HELICASE TDRD12-RELATED"/>
    <property type="match status" value="1"/>
</dbReference>
<evidence type="ECO:0000256" key="2">
    <source>
        <dbReference type="ARBA" id="ARBA00022737"/>
    </source>
</evidence>
<evidence type="ECO:0000256" key="6">
    <source>
        <dbReference type="ARBA" id="ARBA00022840"/>
    </source>
</evidence>
<keyword evidence="4" id="KW-0378">Hydrolase</keyword>
<dbReference type="GO" id="GO:0003724">
    <property type="term" value="F:RNA helicase activity"/>
    <property type="evidence" value="ECO:0007669"/>
    <property type="project" value="UniProtKB-EC"/>
</dbReference>
<evidence type="ECO:0000256" key="3">
    <source>
        <dbReference type="ARBA" id="ARBA00022741"/>
    </source>
</evidence>
<dbReference type="GeneTree" id="ENSGT00940000167250"/>
<evidence type="ECO:0000256" key="4">
    <source>
        <dbReference type="ARBA" id="ARBA00022801"/>
    </source>
</evidence>
<evidence type="ECO:0000313" key="9">
    <source>
        <dbReference type="Proteomes" id="UP000694388"/>
    </source>
</evidence>
<comment type="catalytic activity">
    <reaction evidence="7">
        <text>ATP + H2O = ADP + phosphate + H(+)</text>
        <dbReference type="Rhea" id="RHEA:13065"/>
        <dbReference type="ChEBI" id="CHEBI:15377"/>
        <dbReference type="ChEBI" id="CHEBI:15378"/>
        <dbReference type="ChEBI" id="CHEBI:30616"/>
        <dbReference type="ChEBI" id="CHEBI:43474"/>
        <dbReference type="ChEBI" id="CHEBI:456216"/>
        <dbReference type="EC" id="3.6.4.13"/>
    </reaction>
</comment>
<dbReference type="GO" id="GO:0042078">
    <property type="term" value="P:germ-line stem cell division"/>
    <property type="evidence" value="ECO:0007669"/>
    <property type="project" value="TreeGrafter"/>
</dbReference>
<dbReference type="GO" id="GO:0005524">
    <property type="term" value="F:ATP binding"/>
    <property type="evidence" value="ECO:0007669"/>
    <property type="project" value="UniProtKB-KW"/>
</dbReference>
<dbReference type="AlphaFoldDB" id="A0A8C4Q5K0"/>
<evidence type="ECO:0000313" key="8">
    <source>
        <dbReference type="Ensembl" id="ENSEBUP00000010381.1"/>
    </source>
</evidence>